<proteinExistence type="predicted"/>
<sequence>MVPLPLGAIFFQTITFHSLAPKGLKSYHNAKKKMHSVQLPPQFHTYSNKATLPNSVIPYELMGANYIQTTTPITN</sequence>
<organism evidence="1 2">
    <name type="scientific">Cricetulus griseus</name>
    <name type="common">Chinese hamster</name>
    <name type="synonym">Cricetulus barabensis griseus</name>
    <dbReference type="NCBI Taxonomy" id="10029"/>
    <lineage>
        <taxon>Eukaryota</taxon>
        <taxon>Metazoa</taxon>
        <taxon>Chordata</taxon>
        <taxon>Craniata</taxon>
        <taxon>Vertebrata</taxon>
        <taxon>Euteleostomi</taxon>
        <taxon>Mammalia</taxon>
        <taxon>Eutheria</taxon>
        <taxon>Euarchontoglires</taxon>
        <taxon>Glires</taxon>
        <taxon>Rodentia</taxon>
        <taxon>Myomorpha</taxon>
        <taxon>Muroidea</taxon>
        <taxon>Cricetidae</taxon>
        <taxon>Cricetinae</taxon>
        <taxon>Cricetulus</taxon>
    </lineage>
</organism>
<name>G3HK99_CRIGR</name>
<dbReference type="InParanoid" id="G3HK99"/>
<protein>
    <submittedName>
        <fullName evidence="1">Uncharacterized protein</fullName>
    </submittedName>
</protein>
<evidence type="ECO:0000313" key="2">
    <source>
        <dbReference type="Proteomes" id="UP000001075"/>
    </source>
</evidence>
<dbReference type="EMBL" id="JH000455">
    <property type="protein sequence ID" value="EGV91891.1"/>
    <property type="molecule type" value="Genomic_DNA"/>
</dbReference>
<gene>
    <name evidence="1" type="ORF">I79_011117</name>
</gene>
<accession>G3HK99</accession>
<reference evidence="2" key="1">
    <citation type="journal article" date="2011" name="Nat. Biotechnol.">
        <title>The genomic sequence of the Chinese hamster ovary (CHO)-K1 cell line.</title>
        <authorList>
            <person name="Xu X."/>
            <person name="Nagarajan H."/>
            <person name="Lewis N.E."/>
            <person name="Pan S."/>
            <person name="Cai Z."/>
            <person name="Liu X."/>
            <person name="Chen W."/>
            <person name="Xie M."/>
            <person name="Wang W."/>
            <person name="Hammond S."/>
            <person name="Andersen M.R."/>
            <person name="Neff N."/>
            <person name="Passarelli B."/>
            <person name="Koh W."/>
            <person name="Fan H.C."/>
            <person name="Wang J."/>
            <person name="Gui Y."/>
            <person name="Lee K.H."/>
            <person name="Betenbaugh M.J."/>
            <person name="Quake S.R."/>
            <person name="Famili I."/>
            <person name="Palsson B.O."/>
            <person name="Wang J."/>
        </authorList>
    </citation>
    <scope>NUCLEOTIDE SEQUENCE [LARGE SCALE GENOMIC DNA]</scope>
    <source>
        <strain evidence="2">CHO K1 cell line</strain>
    </source>
</reference>
<evidence type="ECO:0000313" key="1">
    <source>
        <dbReference type="EMBL" id="EGV91891.1"/>
    </source>
</evidence>
<dbReference type="Proteomes" id="UP000001075">
    <property type="component" value="Unassembled WGS sequence"/>
</dbReference>
<dbReference type="AlphaFoldDB" id="G3HK99"/>